<comment type="similarity">
    <text evidence="1 2">Belongs to the outer membrane factor (OMF) (TC 1.B.17) family.</text>
</comment>
<dbReference type="Proteomes" id="UP000260665">
    <property type="component" value="Unassembled WGS sequence"/>
</dbReference>
<keyword evidence="2" id="KW-1134">Transmembrane beta strand</keyword>
<evidence type="ECO:0000313" key="5">
    <source>
        <dbReference type="Proteomes" id="UP000260665"/>
    </source>
</evidence>
<dbReference type="GO" id="GO:0015562">
    <property type="term" value="F:efflux transmembrane transporter activity"/>
    <property type="evidence" value="ECO:0007669"/>
    <property type="project" value="InterPro"/>
</dbReference>
<feature type="chain" id="PRO_5017495554" evidence="2">
    <location>
        <begin position="41"/>
        <end position="498"/>
    </location>
</feature>
<feature type="region of interest" description="Disordered" evidence="3">
    <location>
        <begin position="125"/>
        <end position="149"/>
    </location>
</feature>
<keyword evidence="2" id="KW-0449">Lipoprotein</keyword>
<evidence type="ECO:0000313" key="4">
    <source>
        <dbReference type="EMBL" id="RFO97422.1"/>
    </source>
</evidence>
<dbReference type="NCBIfam" id="TIGR01845">
    <property type="entry name" value="outer_NodT"/>
    <property type="match status" value="1"/>
</dbReference>
<feature type="signal peptide" evidence="2">
    <location>
        <begin position="1"/>
        <end position="40"/>
    </location>
</feature>
<evidence type="ECO:0000256" key="2">
    <source>
        <dbReference type="RuleBase" id="RU362097"/>
    </source>
</evidence>
<dbReference type="Gene3D" id="1.20.1600.10">
    <property type="entry name" value="Outer membrane efflux proteins (OEP)"/>
    <property type="match status" value="1"/>
</dbReference>
<dbReference type="InterPro" id="IPR010131">
    <property type="entry name" value="MdtP/NodT-like"/>
</dbReference>
<keyword evidence="2" id="KW-0472">Membrane</keyword>
<feature type="compositionally biased region" description="Low complexity" evidence="3">
    <location>
        <begin position="130"/>
        <end position="149"/>
    </location>
</feature>
<dbReference type="Gene3D" id="2.20.200.10">
    <property type="entry name" value="Outer membrane efflux proteins (OEP)"/>
    <property type="match status" value="1"/>
</dbReference>
<dbReference type="OrthoDB" id="9770517at2"/>
<dbReference type="InterPro" id="IPR003423">
    <property type="entry name" value="OMP_efflux"/>
</dbReference>
<accession>A0A3E1REG2</accession>
<keyword evidence="5" id="KW-1185">Reference proteome</keyword>
<protein>
    <submittedName>
        <fullName evidence="4">RND transporter</fullName>
    </submittedName>
</protein>
<keyword evidence="2" id="KW-0564">Palmitate</keyword>
<dbReference type="PANTHER" id="PTHR30203:SF25">
    <property type="entry name" value="OUTER MEMBRANE PROTEIN-RELATED"/>
    <property type="match status" value="1"/>
</dbReference>
<keyword evidence="2" id="KW-0812">Transmembrane</keyword>
<comment type="caution">
    <text evidence="4">The sequence shown here is derived from an EMBL/GenBank/DDBJ whole genome shotgun (WGS) entry which is preliminary data.</text>
</comment>
<organism evidence="4 5">
    <name type="scientific">Rhodoferax lacus</name>
    <dbReference type="NCBI Taxonomy" id="2184758"/>
    <lineage>
        <taxon>Bacteria</taxon>
        <taxon>Pseudomonadati</taxon>
        <taxon>Pseudomonadota</taxon>
        <taxon>Betaproteobacteria</taxon>
        <taxon>Burkholderiales</taxon>
        <taxon>Comamonadaceae</taxon>
        <taxon>Rhodoferax</taxon>
    </lineage>
</organism>
<dbReference type="PANTHER" id="PTHR30203">
    <property type="entry name" value="OUTER MEMBRANE CATION EFFLUX PROTEIN"/>
    <property type="match status" value="1"/>
</dbReference>
<evidence type="ECO:0000256" key="3">
    <source>
        <dbReference type="SAM" id="MobiDB-lite"/>
    </source>
</evidence>
<proteinExistence type="inferred from homology"/>
<dbReference type="GO" id="GO:0005886">
    <property type="term" value="C:plasma membrane"/>
    <property type="evidence" value="ECO:0007669"/>
    <property type="project" value="UniProtKB-SubCell"/>
</dbReference>
<reference evidence="4 5" key="1">
    <citation type="submission" date="2018-05" db="EMBL/GenBank/DDBJ databases">
        <title>Rhodoferax soyangensis sp.nov., isolated from an oligotrophic freshwater lake.</title>
        <authorList>
            <person name="Park M."/>
        </authorList>
    </citation>
    <scope>NUCLEOTIDE SEQUENCE [LARGE SCALE GENOMIC DNA]</scope>
    <source>
        <strain evidence="4 5">IMCC26218</strain>
    </source>
</reference>
<dbReference type="SUPFAM" id="SSF56954">
    <property type="entry name" value="Outer membrane efflux proteins (OEP)"/>
    <property type="match status" value="1"/>
</dbReference>
<dbReference type="EMBL" id="QFZK01000004">
    <property type="protein sequence ID" value="RFO97422.1"/>
    <property type="molecule type" value="Genomic_DNA"/>
</dbReference>
<keyword evidence="2" id="KW-0732">Signal</keyword>
<sequence length="498" mass="52411">MFLPAKPTPVRRRSVVASPVGRHALSLGLLCALLTGCASTAPGSSTPPFIDVPARWQNTTLERSSDLSSWWLRFDDPQLSALVADALRANPTIASARAAVRQARALRDVSNASLYPTLSTTLSAQNNRVNNSNDNTGTGTNTNTNTNTSTDRFALGLDAGWEIDVFGANRSGVNAAEAAATASATSLGDVQVSIAAELALDYIALRNAQERLEIARSNLAIQLDTLQIVEWRLQAGLVTTLETEQSRTALEQTRSLIPALQVSIDQGAHAIAILTGRTPEALLGQLAPVASVPQPADDITLSFPAETLRQRADVRFAEYQITAAAARESQAEAARLPSFRLGGSIGLNALTLVGLGSGATVVSGLLASVSLPLFEGGALSAQVRAQHAALEQAQSAYKTSVLGALRDVEDALVALRGDRLRLASLRLAAASAANASELAGQRFQSGLVDFQTVLDTQRTRLSTQDSVASAYAAVSADHVRLYKALGGGWQSDLRNSEL</sequence>
<name>A0A3E1REG2_9BURK</name>
<evidence type="ECO:0000256" key="1">
    <source>
        <dbReference type="ARBA" id="ARBA00007613"/>
    </source>
</evidence>
<gene>
    <name evidence="4" type="ORF">DIC66_08380</name>
</gene>
<comment type="subcellular location">
    <subcellularLocation>
        <location evidence="2">Cell membrane</location>
        <topology evidence="2">Lipid-anchor</topology>
    </subcellularLocation>
</comment>
<dbReference type="Pfam" id="PF02321">
    <property type="entry name" value="OEP"/>
    <property type="match status" value="2"/>
</dbReference>
<dbReference type="AlphaFoldDB" id="A0A3E1REG2"/>